<proteinExistence type="predicted"/>
<dbReference type="OrthoDB" id="9805134at2"/>
<dbReference type="GO" id="GO:0003677">
    <property type="term" value="F:DNA binding"/>
    <property type="evidence" value="ECO:0007669"/>
    <property type="project" value="UniProtKB-UniRule"/>
</dbReference>
<sequence length="193" mass="20988">MPRSKEFDPDVALEAALELFWERGYEATSMADLVERLGVAKASIYATFGSKHDLYLKAIDRYMGAKDAAVVESLSQPGPALPAVRALVERYVAESVADERCRGCLVVNAAVERSPVDALVARRVASSWDTLEVAMTTALVRARAQGELAADSEPRALARLLLTLLQGIRVLARGASSAERLRDATTQAFRLLR</sequence>
<evidence type="ECO:0000313" key="6">
    <source>
        <dbReference type="EMBL" id="SHF38326.1"/>
    </source>
</evidence>
<accession>A0A1M5B7E0</accession>
<evidence type="ECO:0000256" key="1">
    <source>
        <dbReference type="ARBA" id="ARBA00023015"/>
    </source>
</evidence>
<keyword evidence="7" id="KW-1185">Reference proteome</keyword>
<organism evidence="6 7">
    <name type="scientific">Streptoalloteichus hindustanus</name>
    <dbReference type="NCBI Taxonomy" id="2017"/>
    <lineage>
        <taxon>Bacteria</taxon>
        <taxon>Bacillati</taxon>
        <taxon>Actinomycetota</taxon>
        <taxon>Actinomycetes</taxon>
        <taxon>Pseudonocardiales</taxon>
        <taxon>Pseudonocardiaceae</taxon>
        <taxon>Streptoalloteichus</taxon>
    </lineage>
</organism>
<dbReference type="Gene3D" id="1.10.357.10">
    <property type="entry name" value="Tetracycline Repressor, domain 2"/>
    <property type="match status" value="1"/>
</dbReference>
<keyword evidence="2 4" id="KW-0238">DNA-binding</keyword>
<keyword evidence="1" id="KW-0805">Transcription regulation</keyword>
<gene>
    <name evidence="6" type="ORF">SAMN05444320_103431</name>
</gene>
<dbReference type="InterPro" id="IPR001647">
    <property type="entry name" value="HTH_TetR"/>
</dbReference>
<keyword evidence="3" id="KW-0804">Transcription</keyword>
<protein>
    <submittedName>
        <fullName evidence="6">Transcriptional regulator, TetR family</fullName>
    </submittedName>
</protein>
<feature type="DNA-binding region" description="H-T-H motif" evidence="4">
    <location>
        <begin position="29"/>
        <end position="48"/>
    </location>
</feature>
<dbReference type="STRING" id="2017.SAMN05444320_103431"/>
<reference evidence="6 7" key="1">
    <citation type="submission" date="2016-11" db="EMBL/GenBank/DDBJ databases">
        <authorList>
            <person name="Jaros S."/>
            <person name="Januszkiewicz K."/>
            <person name="Wedrychowicz H."/>
        </authorList>
    </citation>
    <scope>NUCLEOTIDE SEQUENCE [LARGE SCALE GENOMIC DNA]</scope>
    <source>
        <strain evidence="6 7">DSM 44523</strain>
    </source>
</reference>
<dbReference type="SUPFAM" id="SSF48498">
    <property type="entry name" value="Tetracyclin repressor-like, C-terminal domain"/>
    <property type="match status" value="1"/>
</dbReference>
<dbReference type="Proteomes" id="UP000184501">
    <property type="component" value="Unassembled WGS sequence"/>
</dbReference>
<dbReference type="InterPro" id="IPR009057">
    <property type="entry name" value="Homeodomain-like_sf"/>
</dbReference>
<dbReference type="RefSeq" id="WP_073481876.1">
    <property type="nucleotide sequence ID" value="NZ_FQVN01000003.1"/>
</dbReference>
<dbReference type="InterPro" id="IPR011075">
    <property type="entry name" value="TetR_C"/>
</dbReference>
<dbReference type="PANTHER" id="PTHR47506">
    <property type="entry name" value="TRANSCRIPTIONAL REGULATORY PROTEIN"/>
    <property type="match status" value="1"/>
</dbReference>
<evidence type="ECO:0000259" key="5">
    <source>
        <dbReference type="PROSITE" id="PS50977"/>
    </source>
</evidence>
<dbReference type="InterPro" id="IPR036271">
    <property type="entry name" value="Tet_transcr_reg_TetR-rel_C_sf"/>
</dbReference>
<dbReference type="AlphaFoldDB" id="A0A1M5B7E0"/>
<dbReference type="Pfam" id="PF16925">
    <property type="entry name" value="TetR_C_13"/>
    <property type="match status" value="1"/>
</dbReference>
<feature type="domain" description="HTH tetR-type" evidence="5">
    <location>
        <begin position="6"/>
        <end position="66"/>
    </location>
</feature>
<dbReference type="PRINTS" id="PR00455">
    <property type="entry name" value="HTHTETR"/>
</dbReference>
<dbReference type="Gene3D" id="1.10.10.60">
    <property type="entry name" value="Homeodomain-like"/>
    <property type="match status" value="1"/>
</dbReference>
<dbReference type="SUPFAM" id="SSF46689">
    <property type="entry name" value="Homeodomain-like"/>
    <property type="match status" value="1"/>
</dbReference>
<name>A0A1M5B7E0_STRHI</name>
<dbReference type="PROSITE" id="PS50977">
    <property type="entry name" value="HTH_TETR_2"/>
    <property type="match status" value="1"/>
</dbReference>
<dbReference type="PANTHER" id="PTHR47506:SF1">
    <property type="entry name" value="HTH-TYPE TRANSCRIPTIONAL REGULATOR YJDC"/>
    <property type="match status" value="1"/>
</dbReference>
<dbReference type="EMBL" id="FQVN01000003">
    <property type="protein sequence ID" value="SHF38326.1"/>
    <property type="molecule type" value="Genomic_DNA"/>
</dbReference>
<evidence type="ECO:0000313" key="7">
    <source>
        <dbReference type="Proteomes" id="UP000184501"/>
    </source>
</evidence>
<dbReference type="Pfam" id="PF00440">
    <property type="entry name" value="TetR_N"/>
    <property type="match status" value="1"/>
</dbReference>
<evidence type="ECO:0000256" key="3">
    <source>
        <dbReference type="ARBA" id="ARBA00023163"/>
    </source>
</evidence>
<evidence type="ECO:0000256" key="4">
    <source>
        <dbReference type="PROSITE-ProRule" id="PRU00335"/>
    </source>
</evidence>
<evidence type="ECO:0000256" key="2">
    <source>
        <dbReference type="ARBA" id="ARBA00023125"/>
    </source>
</evidence>